<dbReference type="EMBL" id="JBEPLJ010000012">
    <property type="protein sequence ID" value="MET3587199.1"/>
    <property type="molecule type" value="Genomic_DNA"/>
</dbReference>
<comment type="caution">
    <text evidence="5">The sequence shown here is derived from an EMBL/GenBank/DDBJ whole genome shotgun (WGS) entry which is preliminary data.</text>
</comment>
<evidence type="ECO:0000256" key="3">
    <source>
        <dbReference type="ARBA" id="ARBA00023239"/>
    </source>
</evidence>
<evidence type="ECO:0000313" key="6">
    <source>
        <dbReference type="Proteomes" id="UP001549031"/>
    </source>
</evidence>
<evidence type="ECO:0000256" key="2">
    <source>
        <dbReference type="ARBA" id="ARBA00006472"/>
    </source>
</evidence>
<organism evidence="5 6">
    <name type="scientific">Pseudorhizobium tarimense</name>
    <dbReference type="NCBI Taxonomy" id="1079109"/>
    <lineage>
        <taxon>Bacteria</taxon>
        <taxon>Pseudomonadati</taxon>
        <taxon>Pseudomonadota</taxon>
        <taxon>Alphaproteobacteria</taxon>
        <taxon>Hyphomicrobiales</taxon>
        <taxon>Rhizobiaceae</taxon>
        <taxon>Rhizobium/Agrobacterium group</taxon>
        <taxon>Pseudorhizobium</taxon>
    </lineage>
</organism>
<dbReference type="PANTHER" id="PTHR12599:SF0">
    <property type="entry name" value="PTERIN-4-ALPHA-CARBINOLAMINE DEHYDRATASE"/>
    <property type="match status" value="1"/>
</dbReference>
<dbReference type="PANTHER" id="PTHR12599">
    <property type="entry name" value="PTERIN-4-ALPHA-CARBINOLAMINE DEHYDRATASE"/>
    <property type="match status" value="1"/>
</dbReference>
<protein>
    <recommendedName>
        <fullName evidence="4">Putative pterin-4-alpha-carbinolamine dehydratase</fullName>
        <shortName evidence="4">PHS</shortName>
        <ecNumber evidence="4">4.2.1.96</ecNumber>
    </recommendedName>
    <alternativeName>
        <fullName evidence="4">4-alpha-hydroxy-tetrahydropterin dehydratase</fullName>
    </alternativeName>
    <alternativeName>
        <fullName evidence="4">Pterin carbinolamine dehydratase</fullName>
        <shortName evidence="4">PCD</shortName>
    </alternativeName>
</protein>
<proteinExistence type="inferred from homology"/>
<evidence type="ECO:0000256" key="1">
    <source>
        <dbReference type="ARBA" id="ARBA00001554"/>
    </source>
</evidence>
<dbReference type="RefSeq" id="WP_247244892.1">
    <property type="nucleotide sequence ID" value="NZ_JALJRA010000012.1"/>
</dbReference>
<keyword evidence="3 4" id="KW-0456">Lyase</keyword>
<dbReference type="CDD" id="cd00914">
    <property type="entry name" value="PCD_DCoH_subfamily_b"/>
    <property type="match status" value="1"/>
</dbReference>
<evidence type="ECO:0000313" key="5">
    <source>
        <dbReference type="EMBL" id="MET3587199.1"/>
    </source>
</evidence>
<dbReference type="InterPro" id="IPR036428">
    <property type="entry name" value="PCD_sf"/>
</dbReference>
<dbReference type="InterPro" id="IPR001533">
    <property type="entry name" value="Pterin_deHydtase"/>
</dbReference>
<dbReference type="Gene3D" id="3.30.1360.20">
    <property type="entry name" value="Transcriptional coactivator/pterin dehydratase"/>
    <property type="match status" value="1"/>
</dbReference>
<comment type="catalytic activity">
    <reaction evidence="1 4">
        <text>(4aS,6R)-4a-hydroxy-L-erythro-5,6,7,8-tetrahydrobiopterin = (6R)-L-erythro-6,7-dihydrobiopterin + H2O</text>
        <dbReference type="Rhea" id="RHEA:11920"/>
        <dbReference type="ChEBI" id="CHEBI:15377"/>
        <dbReference type="ChEBI" id="CHEBI:15642"/>
        <dbReference type="ChEBI" id="CHEBI:43120"/>
        <dbReference type="EC" id="4.2.1.96"/>
    </reaction>
</comment>
<gene>
    <name evidence="5" type="ORF">ABID21_003321</name>
</gene>
<dbReference type="Pfam" id="PF01329">
    <property type="entry name" value="Pterin_4a"/>
    <property type="match status" value="1"/>
</dbReference>
<accession>A0ABV2H9Q8</accession>
<dbReference type="EC" id="4.2.1.96" evidence="4"/>
<dbReference type="Proteomes" id="UP001549031">
    <property type="component" value="Unassembled WGS sequence"/>
</dbReference>
<dbReference type="GO" id="GO:0008124">
    <property type="term" value="F:4-alpha-hydroxytetrahydrobiopterin dehydratase activity"/>
    <property type="evidence" value="ECO:0007669"/>
    <property type="project" value="UniProtKB-EC"/>
</dbReference>
<dbReference type="HAMAP" id="MF_00434">
    <property type="entry name" value="Pterin_4_alpha"/>
    <property type="match status" value="1"/>
</dbReference>
<name>A0ABV2H9Q8_9HYPH</name>
<evidence type="ECO:0000256" key="4">
    <source>
        <dbReference type="HAMAP-Rule" id="MF_00434"/>
    </source>
</evidence>
<dbReference type="NCBIfam" id="NF002018">
    <property type="entry name" value="PRK00823.1-3"/>
    <property type="match status" value="1"/>
</dbReference>
<sequence length="101" mass="11507">MTYERVAAEDIDQVLAELPGWELRQDGKAITKTFKFRNFVQAFGFMTESALAAERLNHHPEWFNVYNRVDVTLTTHAVSALTSHDLKLAKAIDRAARSRSN</sequence>
<comment type="similarity">
    <text evidence="2 4">Belongs to the pterin-4-alpha-carbinolamine dehydratase family.</text>
</comment>
<keyword evidence="6" id="KW-1185">Reference proteome</keyword>
<dbReference type="SUPFAM" id="SSF55248">
    <property type="entry name" value="PCD-like"/>
    <property type="match status" value="1"/>
</dbReference>
<reference evidence="5 6" key="1">
    <citation type="submission" date="2024-06" db="EMBL/GenBank/DDBJ databases">
        <title>Genomic Encyclopedia of Type Strains, Phase IV (KMG-IV): sequencing the most valuable type-strain genomes for metagenomic binning, comparative biology and taxonomic classification.</title>
        <authorList>
            <person name="Goeker M."/>
        </authorList>
    </citation>
    <scope>NUCLEOTIDE SEQUENCE [LARGE SCALE GENOMIC DNA]</scope>
    <source>
        <strain evidence="5 6">DSM 105042</strain>
    </source>
</reference>